<evidence type="ECO:0000256" key="3">
    <source>
        <dbReference type="ARBA" id="ARBA00022617"/>
    </source>
</evidence>
<evidence type="ECO:0000313" key="15">
    <source>
        <dbReference type="Proteomes" id="UP001190926"/>
    </source>
</evidence>
<dbReference type="InterPro" id="IPR036396">
    <property type="entry name" value="Cyt_P450_sf"/>
</dbReference>
<dbReference type="InterPro" id="IPR001128">
    <property type="entry name" value="Cyt_P450"/>
</dbReference>
<keyword evidence="15" id="KW-1185">Reference proteome</keyword>
<organism evidence="14 15">
    <name type="scientific">Perilla frutescens var. hirtella</name>
    <name type="common">Perilla citriodora</name>
    <name type="synonym">Perilla setoyensis</name>
    <dbReference type="NCBI Taxonomy" id="608512"/>
    <lineage>
        <taxon>Eukaryota</taxon>
        <taxon>Viridiplantae</taxon>
        <taxon>Streptophyta</taxon>
        <taxon>Embryophyta</taxon>
        <taxon>Tracheophyta</taxon>
        <taxon>Spermatophyta</taxon>
        <taxon>Magnoliopsida</taxon>
        <taxon>eudicotyledons</taxon>
        <taxon>Gunneridae</taxon>
        <taxon>Pentapetalae</taxon>
        <taxon>asterids</taxon>
        <taxon>lamiids</taxon>
        <taxon>Lamiales</taxon>
        <taxon>Lamiaceae</taxon>
        <taxon>Nepetoideae</taxon>
        <taxon>Elsholtzieae</taxon>
        <taxon>Perilla</taxon>
    </lineage>
</organism>
<name>A0AAD4IW76_PERFH</name>
<evidence type="ECO:0000256" key="1">
    <source>
        <dbReference type="ARBA" id="ARBA00004167"/>
    </source>
</evidence>
<evidence type="ECO:0000256" key="13">
    <source>
        <dbReference type="SAM" id="Phobius"/>
    </source>
</evidence>
<dbReference type="PRINTS" id="PR00385">
    <property type="entry name" value="P450"/>
</dbReference>
<evidence type="ECO:0000256" key="7">
    <source>
        <dbReference type="ARBA" id="ARBA00023002"/>
    </source>
</evidence>
<evidence type="ECO:0000256" key="5">
    <source>
        <dbReference type="ARBA" id="ARBA00022723"/>
    </source>
</evidence>
<dbReference type="Gene3D" id="1.10.630.10">
    <property type="entry name" value="Cytochrome P450"/>
    <property type="match status" value="1"/>
</dbReference>
<keyword evidence="10 13" id="KW-0472">Membrane</keyword>
<dbReference type="GO" id="GO:0016020">
    <property type="term" value="C:membrane"/>
    <property type="evidence" value="ECO:0007669"/>
    <property type="project" value="UniProtKB-SubCell"/>
</dbReference>
<dbReference type="EMBL" id="SDAM02001188">
    <property type="protein sequence ID" value="KAH6822718.1"/>
    <property type="molecule type" value="Genomic_DNA"/>
</dbReference>
<dbReference type="GO" id="GO:0005506">
    <property type="term" value="F:iron ion binding"/>
    <property type="evidence" value="ECO:0007669"/>
    <property type="project" value="InterPro"/>
</dbReference>
<dbReference type="GO" id="GO:0004497">
    <property type="term" value="F:monooxygenase activity"/>
    <property type="evidence" value="ECO:0007669"/>
    <property type="project" value="UniProtKB-KW"/>
</dbReference>
<dbReference type="AlphaFoldDB" id="A0AAD4IW76"/>
<comment type="similarity">
    <text evidence="2 12">Belongs to the cytochrome P450 family.</text>
</comment>
<comment type="cofactor">
    <cofactor evidence="11">
        <name>heme</name>
        <dbReference type="ChEBI" id="CHEBI:30413"/>
    </cofactor>
</comment>
<evidence type="ECO:0000256" key="12">
    <source>
        <dbReference type="RuleBase" id="RU000461"/>
    </source>
</evidence>
<evidence type="ECO:0000256" key="9">
    <source>
        <dbReference type="ARBA" id="ARBA00023033"/>
    </source>
</evidence>
<proteinExistence type="inferred from homology"/>
<dbReference type="InterPro" id="IPR017972">
    <property type="entry name" value="Cyt_P450_CS"/>
</dbReference>
<evidence type="ECO:0000256" key="4">
    <source>
        <dbReference type="ARBA" id="ARBA00022692"/>
    </source>
</evidence>
<comment type="caution">
    <text evidence="14">The sequence shown here is derived from an EMBL/GenBank/DDBJ whole genome shotgun (WGS) entry which is preliminary data.</text>
</comment>
<evidence type="ECO:0000256" key="2">
    <source>
        <dbReference type="ARBA" id="ARBA00010617"/>
    </source>
</evidence>
<accession>A0AAD4IW76</accession>
<keyword evidence="3 11" id="KW-0349">Heme</keyword>
<keyword evidence="9 12" id="KW-0503">Monooxygenase</keyword>
<feature type="transmembrane region" description="Helical" evidence="13">
    <location>
        <begin position="6"/>
        <end position="26"/>
    </location>
</feature>
<evidence type="ECO:0008006" key="16">
    <source>
        <dbReference type="Google" id="ProtNLM"/>
    </source>
</evidence>
<keyword evidence="8 11" id="KW-0408">Iron</keyword>
<dbReference type="SUPFAM" id="SSF48264">
    <property type="entry name" value="Cytochrome P450"/>
    <property type="match status" value="1"/>
</dbReference>
<sequence>MEIPIIIPSLPIFVSLFLSVVILLKLGKSRLNPRSLNLPPGPRKFPLIGNMHNLIGSVPHRSLHQLALKHGPLMHLRLGEVPAVVVSSADAAREVMKTHDVNFASRPPILAAEILSYGCTGITFVPYGDYWRQLRKICTLELLSMKRVQSFRSLREHVYFDLIKWIASVEGSPVNLTEKLYSSTYSFTAAAVLGRMTEERENLLPIYIEAFGLAAGFDVAEMFPSVKLFRVMSRVRRRLTVLHHEADEILDIIIQQHRESMINGGDHEREEEDLVDVLLKFQGDGLEIPLTTNNIKAVLMDMLSAGSETSATTMDWAMAEMLKNPSVSKKAQDEVRLVFDENGGFVDEALFPQLKYLKAVVKETLRIHPPAPLLLPRICKETCEINGYEIPAETKIIVNAWAINRDPRYWENPDCFQPERFLDSPMDFRGNNFEYIPFGAGRRVCPGMMFGLANVELPLAMFLYHFDWKLGDGNKLDMTEGFGLTARRKNDMCLVPIIKRPLMSLK</sequence>
<dbReference type="PROSITE" id="PS00086">
    <property type="entry name" value="CYTOCHROME_P450"/>
    <property type="match status" value="1"/>
</dbReference>
<dbReference type="FunFam" id="1.10.630.10:FF:000043">
    <property type="entry name" value="Cytochrome P450 99A2"/>
    <property type="match status" value="1"/>
</dbReference>
<feature type="binding site" description="axial binding residue" evidence="11">
    <location>
        <position position="445"/>
    </location>
    <ligand>
        <name>heme</name>
        <dbReference type="ChEBI" id="CHEBI:30413"/>
    </ligand>
    <ligandPart>
        <name>Fe</name>
        <dbReference type="ChEBI" id="CHEBI:18248"/>
    </ligandPart>
</feature>
<evidence type="ECO:0000256" key="10">
    <source>
        <dbReference type="ARBA" id="ARBA00023136"/>
    </source>
</evidence>
<dbReference type="PANTHER" id="PTHR47955:SF8">
    <property type="entry name" value="CYTOCHROME P450 71D11-LIKE"/>
    <property type="match status" value="1"/>
</dbReference>
<dbReference type="GO" id="GO:0016705">
    <property type="term" value="F:oxidoreductase activity, acting on paired donors, with incorporation or reduction of molecular oxygen"/>
    <property type="evidence" value="ECO:0007669"/>
    <property type="project" value="InterPro"/>
</dbReference>
<dbReference type="PANTHER" id="PTHR47955">
    <property type="entry name" value="CYTOCHROME P450 FAMILY 71 PROTEIN"/>
    <property type="match status" value="1"/>
</dbReference>
<dbReference type="Proteomes" id="UP001190926">
    <property type="component" value="Unassembled WGS sequence"/>
</dbReference>
<evidence type="ECO:0000256" key="8">
    <source>
        <dbReference type="ARBA" id="ARBA00023004"/>
    </source>
</evidence>
<protein>
    <recommendedName>
        <fullName evidence="16">Cytochrome P450</fullName>
    </recommendedName>
</protein>
<gene>
    <name evidence="14" type="ORF">C2S53_003545</name>
</gene>
<keyword evidence="4 13" id="KW-0812">Transmembrane</keyword>
<keyword evidence="7 12" id="KW-0560">Oxidoreductase</keyword>
<evidence type="ECO:0000256" key="6">
    <source>
        <dbReference type="ARBA" id="ARBA00022989"/>
    </source>
</evidence>
<dbReference type="CDD" id="cd11072">
    <property type="entry name" value="CYP71-like"/>
    <property type="match status" value="1"/>
</dbReference>
<keyword evidence="6 13" id="KW-1133">Transmembrane helix</keyword>
<evidence type="ECO:0000256" key="11">
    <source>
        <dbReference type="PIRSR" id="PIRSR602401-1"/>
    </source>
</evidence>
<dbReference type="GO" id="GO:0020037">
    <property type="term" value="F:heme binding"/>
    <property type="evidence" value="ECO:0007669"/>
    <property type="project" value="InterPro"/>
</dbReference>
<dbReference type="PRINTS" id="PR00463">
    <property type="entry name" value="EP450I"/>
</dbReference>
<keyword evidence="5 11" id="KW-0479">Metal-binding</keyword>
<dbReference type="Pfam" id="PF00067">
    <property type="entry name" value="p450"/>
    <property type="match status" value="1"/>
</dbReference>
<evidence type="ECO:0000313" key="14">
    <source>
        <dbReference type="EMBL" id="KAH6822718.1"/>
    </source>
</evidence>
<reference evidence="14 15" key="1">
    <citation type="journal article" date="2021" name="Nat. Commun.">
        <title>Incipient diploidization of the medicinal plant Perilla within 10,000 years.</title>
        <authorList>
            <person name="Zhang Y."/>
            <person name="Shen Q."/>
            <person name="Leng L."/>
            <person name="Zhang D."/>
            <person name="Chen S."/>
            <person name="Shi Y."/>
            <person name="Ning Z."/>
            <person name="Chen S."/>
        </authorList>
    </citation>
    <scope>NUCLEOTIDE SEQUENCE [LARGE SCALE GENOMIC DNA]</scope>
    <source>
        <strain evidence="15">cv. PC099</strain>
    </source>
</reference>
<dbReference type="InterPro" id="IPR002401">
    <property type="entry name" value="Cyt_P450_E_grp-I"/>
</dbReference>
<comment type="subcellular location">
    <subcellularLocation>
        <location evidence="1">Membrane</location>
        <topology evidence="1">Single-pass membrane protein</topology>
    </subcellularLocation>
</comment>